<dbReference type="GO" id="GO:0005829">
    <property type="term" value="C:cytosol"/>
    <property type="evidence" value="ECO:0007669"/>
    <property type="project" value="TreeGrafter"/>
</dbReference>
<comment type="caution">
    <text evidence="5">The sequence shown here is derived from an EMBL/GenBank/DDBJ whole genome shotgun (WGS) entry which is preliminary data.</text>
</comment>
<dbReference type="PANTHER" id="PTHR30231">
    <property type="entry name" value="DNA POLYMERASE III SUBUNIT EPSILON"/>
    <property type="match status" value="1"/>
</dbReference>
<evidence type="ECO:0000259" key="4">
    <source>
        <dbReference type="SMART" id="SM00479"/>
    </source>
</evidence>
<dbReference type="FunFam" id="3.30.420.10:FF:000045">
    <property type="entry name" value="3'-5' exonuclease DinG"/>
    <property type="match status" value="1"/>
</dbReference>
<evidence type="ECO:0000256" key="1">
    <source>
        <dbReference type="ARBA" id="ARBA00022722"/>
    </source>
</evidence>
<dbReference type="GO" id="GO:0008408">
    <property type="term" value="F:3'-5' exonuclease activity"/>
    <property type="evidence" value="ECO:0007669"/>
    <property type="project" value="TreeGrafter"/>
</dbReference>
<dbReference type="InterPro" id="IPR013520">
    <property type="entry name" value="Ribonucl_H"/>
</dbReference>
<organism evidence="5 6">
    <name type="scientific">Virgibacillus salarius</name>
    <dbReference type="NCBI Taxonomy" id="447199"/>
    <lineage>
        <taxon>Bacteria</taxon>
        <taxon>Bacillati</taxon>
        <taxon>Bacillota</taxon>
        <taxon>Bacilli</taxon>
        <taxon>Bacillales</taxon>
        <taxon>Bacillaceae</taxon>
        <taxon>Virgibacillus</taxon>
    </lineage>
</organism>
<dbReference type="RefSeq" id="WP_121604808.1">
    <property type="nucleotide sequence ID" value="NZ_JAGSOT010000002.1"/>
</dbReference>
<dbReference type="Proteomes" id="UP000675284">
    <property type="component" value="Unassembled WGS sequence"/>
</dbReference>
<evidence type="ECO:0000313" key="5">
    <source>
        <dbReference type="EMBL" id="MBR7794628.1"/>
    </source>
</evidence>
<dbReference type="GO" id="GO:0003676">
    <property type="term" value="F:nucleic acid binding"/>
    <property type="evidence" value="ECO:0007669"/>
    <property type="project" value="InterPro"/>
</dbReference>
<dbReference type="Pfam" id="PF00929">
    <property type="entry name" value="RNase_T"/>
    <property type="match status" value="1"/>
</dbReference>
<name>A0A941I8N3_9BACI</name>
<accession>A0A941I8N3</accession>
<proteinExistence type="predicted"/>
<dbReference type="InterPro" id="IPR012337">
    <property type="entry name" value="RNaseH-like_sf"/>
</dbReference>
<evidence type="ECO:0000256" key="3">
    <source>
        <dbReference type="ARBA" id="ARBA00022839"/>
    </source>
</evidence>
<dbReference type="SUPFAM" id="SSF53098">
    <property type="entry name" value="Ribonuclease H-like"/>
    <property type="match status" value="1"/>
</dbReference>
<evidence type="ECO:0000313" key="6">
    <source>
        <dbReference type="Proteomes" id="UP000675284"/>
    </source>
</evidence>
<dbReference type="InterPro" id="IPR036397">
    <property type="entry name" value="RNaseH_sf"/>
</dbReference>
<dbReference type="PANTHER" id="PTHR30231:SF42">
    <property type="entry name" value="EXONUCLEASE"/>
    <property type="match status" value="1"/>
</dbReference>
<keyword evidence="6" id="KW-1185">Reference proteome</keyword>
<dbReference type="SMART" id="SM00479">
    <property type="entry name" value="EXOIII"/>
    <property type="match status" value="1"/>
</dbReference>
<protein>
    <submittedName>
        <fullName evidence="5">3'-5' exonuclease</fullName>
    </submittedName>
</protein>
<gene>
    <name evidence="5" type="ORF">KCX74_01060</name>
</gene>
<keyword evidence="2" id="KW-0378">Hydrolase</keyword>
<keyword evidence="3 5" id="KW-0269">Exonuclease</keyword>
<reference evidence="5" key="1">
    <citation type="submission" date="2021-04" db="EMBL/GenBank/DDBJ databases">
        <title>Isolation and polyphasic classification of algal microorganism.</title>
        <authorList>
            <person name="Wang S."/>
        </authorList>
    </citation>
    <scope>NUCLEOTIDE SEQUENCE</scope>
    <source>
        <strain evidence="5">720a</strain>
    </source>
</reference>
<dbReference type="EMBL" id="JAGSOT010000002">
    <property type="protein sequence ID" value="MBR7794628.1"/>
    <property type="molecule type" value="Genomic_DNA"/>
</dbReference>
<evidence type="ECO:0000256" key="2">
    <source>
        <dbReference type="ARBA" id="ARBA00022801"/>
    </source>
</evidence>
<dbReference type="AlphaFoldDB" id="A0A941I8N3"/>
<dbReference type="Gene3D" id="3.30.420.10">
    <property type="entry name" value="Ribonuclease H-like superfamily/Ribonuclease H"/>
    <property type="match status" value="1"/>
</dbReference>
<keyword evidence="1" id="KW-0540">Nuclease</keyword>
<feature type="domain" description="Exonuclease" evidence="4">
    <location>
        <begin position="2"/>
        <end position="165"/>
    </location>
</feature>
<sequence length="204" mass="23741">MDFVSIDFETANEKRSSPCAVGIVVSDGENITDEYYSLINPMMNFRSMNIQVHGIREDDVIDAPTFPEIWSTIHQYLSKSVVIAHNASFDMSVIRHTLDHFQLTYPEINYLCTVAISKSMWPGLYNYKLNTLAEYHKIMFNHHNALEDARVAARVFLEAIKVSKTNSMEQFLERCHLQTGKIYERGYHAPKMKRSRQRKQIFIK</sequence>
<dbReference type="CDD" id="cd06130">
    <property type="entry name" value="DNA_pol_III_epsilon_like"/>
    <property type="match status" value="1"/>
</dbReference>